<evidence type="ECO:0000256" key="1">
    <source>
        <dbReference type="SAM" id="MobiDB-lite"/>
    </source>
</evidence>
<feature type="compositionally biased region" description="Low complexity" evidence="1">
    <location>
        <begin position="27"/>
        <end position="47"/>
    </location>
</feature>
<organism evidence="2 3">
    <name type="scientific">Drosophila gunungcola</name>
    <name type="common">fruit fly</name>
    <dbReference type="NCBI Taxonomy" id="103775"/>
    <lineage>
        <taxon>Eukaryota</taxon>
        <taxon>Metazoa</taxon>
        <taxon>Ecdysozoa</taxon>
        <taxon>Arthropoda</taxon>
        <taxon>Hexapoda</taxon>
        <taxon>Insecta</taxon>
        <taxon>Pterygota</taxon>
        <taxon>Neoptera</taxon>
        <taxon>Endopterygota</taxon>
        <taxon>Diptera</taxon>
        <taxon>Brachycera</taxon>
        <taxon>Muscomorpha</taxon>
        <taxon>Ephydroidea</taxon>
        <taxon>Drosophilidae</taxon>
        <taxon>Drosophila</taxon>
        <taxon>Sophophora</taxon>
    </lineage>
</organism>
<evidence type="ECO:0000313" key="2">
    <source>
        <dbReference type="EMBL" id="KAI8033822.1"/>
    </source>
</evidence>
<name>A0A9P9YBC2_9MUSC</name>
<dbReference type="Proteomes" id="UP001059596">
    <property type="component" value="Unassembled WGS sequence"/>
</dbReference>
<feature type="compositionally biased region" description="Low complexity" evidence="1">
    <location>
        <begin position="1"/>
        <end position="14"/>
    </location>
</feature>
<keyword evidence="3" id="KW-1185">Reference proteome</keyword>
<comment type="caution">
    <text evidence="2">The sequence shown here is derived from an EMBL/GenBank/DDBJ whole genome shotgun (WGS) entry which is preliminary data.</text>
</comment>
<proteinExistence type="predicted"/>
<feature type="compositionally biased region" description="Low complexity" evidence="1">
    <location>
        <begin position="70"/>
        <end position="87"/>
    </location>
</feature>
<dbReference type="AlphaFoldDB" id="A0A9P9YBC2"/>
<dbReference type="EMBL" id="JAMKOV010000098">
    <property type="protein sequence ID" value="KAI8033822.1"/>
    <property type="molecule type" value="Genomic_DNA"/>
</dbReference>
<evidence type="ECO:0000313" key="3">
    <source>
        <dbReference type="Proteomes" id="UP001059596"/>
    </source>
</evidence>
<accession>A0A9P9YBC2</accession>
<sequence length="190" mass="19285">RAFKPFAASARAAPPGIPVQSNRARNSSHSQEAAAAAKAEAASSQQSHQREREGPRPGQRQRGKIAKPKATTTAIGEAAGPAPEGDAVMAATQNSLPNGNGSGGPQDQNQEPGQQEHEDRGDAGDDVATDAGASSLPPSEIGDGGAASSLAGGIVGPPSPLTGCYLLIVLGEPHSEEHKDNILQHLLKDT</sequence>
<feature type="compositionally biased region" description="Basic and acidic residues" evidence="1">
    <location>
        <begin position="114"/>
        <end position="123"/>
    </location>
</feature>
<feature type="non-terminal residue" evidence="2">
    <location>
        <position position="1"/>
    </location>
</feature>
<reference evidence="2" key="1">
    <citation type="journal article" date="2023" name="Genome Biol. Evol.">
        <title>Long-read-based Genome Assembly of Drosophila gunungcola Reveals Fewer Chemosensory Genes in Flower-breeding Species.</title>
        <authorList>
            <person name="Negi A."/>
            <person name="Liao B.Y."/>
            <person name="Yeh S.D."/>
        </authorList>
    </citation>
    <scope>NUCLEOTIDE SEQUENCE</scope>
    <source>
        <strain evidence="2">Sukarami</strain>
    </source>
</reference>
<feature type="non-terminal residue" evidence="2">
    <location>
        <position position="190"/>
    </location>
</feature>
<feature type="region of interest" description="Disordered" evidence="1">
    <location>
        <begin position="1"/>
        <end position="156"/>
    </location>
</feature>
<gene>
    <name evidence="2" type="ORF">M5D96_013406</name>
</gene>
<protein>
    <submittedName>
        <fullName evidence="2">Uncharacterized protein</fullName>
    </submittedName>
</protein>